<evidence type="ECO:0000259" key="1">
    <source>
        <dbReference type="Pfam" id="PF02900"/>
    </source>
</evidence>
<dbReference type="RefSeq" id="WP_172628147.1">
    <property type="nucleotide sequence ID" value="NZ_CAADFC020000016.1"/>
</dbReference>
<dbReference type="GO" id="GO:0008198">
    <property type="term" value="F:ferrous iron binding"/>
    <property type="evidence" value="ECO:0007669"/>
    <property type="project" value="InterPro"/>
</dbReference>
<comment type="caution">
    <text evidence="2">The sequence shown here is derived from an EMBL/GenBank/DDBJ whole genome shotgun (WGS) entry which is preliminary data.</text>
</comment>
<dbReference type="GO" id="GO:0047070">
    <property type="term" value="F:3-carboxyethylcatechol 2,3-dioxygenase activity"/>
    <property type="evidence" value="ECO:0007669"/>
    <property type="project" value="UniProtKB-EC"/>
</dbReference>
<name>A0A508TBU7_9BRAD</name>
<reference evidence="2" key="1">
    <citation type="submission" date="2019-02" db="EMBL/GenBank/DDBJ databases">
        <authorList>
            <person name="Pothier F.J."/>
        </authorList>
    </citation>
    <scope>NUCLEOTIDE SEQUENCE</scope>
    <source>
        <strain evidence="2">CI-1B</strain>
    </source>
</reference>
<evidence type="ECO:0000313" key="3">
    <source>
        <dbReference type="Proteomes" id="UP000328092"/>
    </source>
</evidence>
<dbReference type="EMBL" id="CAADFC020000016">
    <property type="protein sequence ID" value="VIO72942.1"/>
    <property type="molecule type" value="Genomic_DNA"/>
</dbReference>
<dbReference type="Proteomes" id="UP000328092">
    <property type="component" value="Unassembled WGS sequence"/>
</dbReference>
<evidence type="ECO:0000313" key="2">
    <source>
        <dbReference type="EMBL" id="VIO72942.1"/>
    </source>
</evidence>
<dbReference type="SUPFAM" id="SSF53213">
    <property type="entry name" value="LigB-like"/>
    <property type="match status" value="1"/>
</dbReference>
<feature type="domain" description="Extradiol ring-cleavage dioxygenase class III enzyme subunit B" evidence="1">
    <location>
        <begin position="3"/>
        <end position="252"/>
    </location>
</feature>
<dbReference type="AlphaFoldDB" id="A0A508TBU7"/>
<protein>
    <submittedName>
        <fullName evidence="2">2,3-dihydroxyphenylpropionate/2, 3-dihydroxicinnamic acid 1,2-dioxygenase</fullName>
        <ecNumber evidence="2">1.13.11.16</ecNumber>
    </submittedName>
</protein>
<keyword evidence="2" id="KW-0560">Oxidoreductase</keyword>
<keyword evidence="3" id="KW-1185">Reference proteome</keyword>
<dbReference type="Pfam" id="PF02900">
    <property type="entry name" value="LigB"/>
    <property type="match status" value="1"/>
</dbReference>
<proteinExistence type="predicted"/>
<dbReference type="EC" id="1.13.11.16" evidence="2"/>
<sequence>MLAAATVHFPYITGWPERAPANDREATINGFARLGQLFIDGGVDTVIAFTSEHIVNLQPRLAAPFLVGIGQSHNAFPEPHFNLRPVTRRGDPEFAGNLVSELYACGYDVAHSSELLFDHGTVLPLALMNLPPGIAIVPVIINSIFKPLPSLDRCRNFGRAVREVLSKSNLGRRVGLLATGGISHTVGAPGPERNDPTFDQRFLGALANGDLDALSRISDAEIDAAGNGTHEIRNWVAVAGAMYPQRPKVVTAIPYVTGWNSGVHQLVWEAA</sequence>
<dbReference type="InterPro" id="IPR004183">
    <property type="entry name" value="Xdiol_dOase_suB"/>
</dbReference>
<dbReference type="Gene3D" id="3.40.830.10">
    <property type="entry name" value="LigB-like"/>
    <property type="match status" value="1"/>
</dbReference>
<accession>A0A508TBU7</accession>
<gene>
    <name evidence="2" type="primary">mhpB</name>
    <name evidence="2" type="ORF">CI1B_45910</name>
</gene>
<organism evidence="2 3">
    <name type="scientific">Bradyrhizobium ivorense</name>
    <dbReference type="NCBI Taxonomy" id="2511166"/>
    <lineage>
        <taxon>Bacteria</taxon>
        <taxon>Pseudomonadati</taxon>
        <taxon>Pseudomonadota</taxon>
        <taxon>Alphaproteobacteria</taxon>
        <taxon>Hyphomicrobiales</taxon>
        <taxon>Nitrobacteraceae</taxon>
        <taxon>Bradyrhizobium</taxon>
    </lineage>
</organism>